<organism evidence="4 5">
    <name type="scientific">Mixia osmundae (strain CBS 9802 / IAM 14324 / JCM 22182 / KY 12970)</name>
    <dbReference type="NCBI Taxonomy" id="764103"/>
    <lineage>
        <taxon>Eukaryota</taxon>
        <taxon>Fungi</taxon>
        <taxon>Dikarya</taxon>
        <taxon>Basidiomycota</taxon>
        <taxon>Pucciniomycotina</taxon>
        <taxon>Mixiomycetes</taxon>
        <taxon>Mixiales</taxon>
        <taxon>Mixiaceae</taxon>
        <taxon>Mixia</taxon>
    </lineage>
</organism>
<name>G7E5E3_MIXOS</name>
<dbReference type="PANTHER" id="PTHR28023">
    <property type="entry name" value="UPF0357 PROTEIN YCL012C"/>
    <property type="match status" value="1"/>
</dbReference>
<proteinExistence type="inferred from homology"/>
<dbReference type="InParanoid" id="G7E5E3"/>
<dbReference type="InterPro" id="IPR018559">
    <property type="entry name" value="DUF2015"/>
</dbReference>
<evidence type="ECO:0000256" key="1">
    <source>
        <dbReference type="ARBA" id="ARBA00008325"/>
    </source>
</evidence>
<reference evidence="4 5" key="2">
    <citation type="journal article" date="2012" name="Open Biol.">
        <title>Characteristics of nucleosomes and linker DNA regions on the genome of the basidiomycete Mixia osmundae revealed by mono- and dinucleosome mapping.</title>
        <authorList>
            <person name="Nishida H."/>
            <person name="Kondo S."/>
            <person name="Matsumoto T."/>
            <person name="Suzuki Y."/>
            <person name="Yoshikawa H."/>
            <person name="Taylor T.D."/>
            <person name="Sugiyama J."/>
        </authorList>
    </citation>
    <scope>NUCLEOTIDE SEQUENCE [LARGE SCALE GENOMIC DNA]</scope>
    <source>
        <strain evidence="5">CBS 9802 / IAM 14324 / JCM 22182 / KY 12970</strain>
    </source>
</reference>
<comment type="caution">
    <text evidence="4">The sequence shown here is derived from an EMBL/GenBank/DDBJ whole genome shotgun (WGS) entry which is preliminary data.</text>
</comment>
<dbReference type="HOGENOM" id="CLU_128832_2_0_1"/>
<dbReference type="OMA" id="NIRDGDS"/>
<dbReference type="eggNOG" id="ENOG502S73R">
    <property type="taxonomic scope" value="Eukaryota"/>
</dbReference>
<reference evidence="4 5" key="1">
    <citation type="journal article" date="2011" name="J. Gen. Appl. Microbiol.">
        <title>Draft genome sequencing of the enigmatic basidiomycete Mixia osmundae.</title>
        <authorList>
            <person name="Nishida H."/>
            <person name="Nagatsuka Y."/>
            <person name="Sugiyama J."/>
        </authorList>
    </citation>
    <scope>NUCLEOTIDE SEQUENCE [LARGE SCALE GENOMIC DNA]</scope>
    <source>
        <strain evidence="5">CBS 9802 / IAM 14324 / JCM 22182 / KY 12970</strain>
    </source>
</reference>
<dbReference type="EMBL" id="BABT02000150">
    <property type="protein sequence ID" value="GAA98053.1"/>
    <property type="molecule type" value="Genomic_DNA"/>
</dbReference>
<accession>G7E5E3</accession>
<dbReference type="Pfam" id="PF09435">
    <property type="entry name" value="DUF2015"/>
    <property type="match status" value="1"/>
</dbReference>
<dbReference type="OrthoDB" id="447314at2759"/>
<comment type="similarity">
    <text evidence="1">Belongs to the UPF0357 family.</text>
</comment>
<dbReference type="AlphaFoldDB" id="G7E5E3"/>
<evidence type="ECO:0000313" key="4">
    <source>
        <dbReference type="EMBL" id="GAA98053.1"/>
    </source>
</evidence>
<evidence type="ECO:0000256" key="2">
    <source>
        <dbReference type="ARBA" id="ARBA00022729"/>
    </source>
</evidence>
<evidence type="ECO:0000313" key="5">
    <source>
        <dbReference type="Proteomes" id="UP000009131"/>
    </source>
</evidence>
<evidence type="ECO:0000256" key="3">
    <source>
        <dbReference type="SAM" id="MobiDB-lite"/>
    </source>
</evidence>
<dbReference type="RefSeq" id="XP_014569399.1">
    <property type="nucleotide sequence ID" value="XM_014713913.1"/>
</dbReference>
<protein>
    <submittedName>
        <fullName evidence="4">Uncharacterized protein</fullName>
    </submittedName>
</protein>
<keyword evidence="5" id="KW-1185">Reference proteome</keyword>
<dbReference type="FunCoup" id="G7E5E3">
    <property type="interactions" value="1"/>
</dbReference>
<sequence>MAFYTLSAVGLALLLVLAIYYYRGRLLLALPPSLQSRLKHYAPVSSFESALEQGYTSAEFDLSGNVDGSDPRAGLDEAALEEVRRIMDGRGCTFDQARLIRHQQHLRKNGIGPDGRPLDPKAITSLA</sequence>
<feature type="region of interest" description="Disordered" evidence="3">
    <location>
        <begin position="105"/>
        <end position="127"/>
    </location>
</feature>
<gene>
    <name evidence="4" type="primary">Mo04734</name>
    <name evidence="4" type="ORF">E5Q_04734</name>
</gene>
<dbReference type="Proteomes" id="UP000009131">
    <property type="component" value="Unassembled WGS sequence"/>
</dbReference>
<keyword evidence="2" id="KW-0732">Signal</keyword>
<dbReference type="PANTHER" id="PTHR28023:SF1">
    <property type="entry name" value="UPF0357 PROTEIN YCL012C"/>
    <property type="match status" value="1"/>
</dbReference>